<dbReference type="EMBL" id="VSSQ01041818">
    <property type="protein sequence ID" value="MPM95304.1"/>
    <property type="molecule type" value="Genomic_DNA"/>
</dbReference>
<accession>A0A645E0J2</accession>
<comment type="caution">
    <text evidence="1">The sequence shown here is derived from an EMBL/GenBank/DDBJ whole genome shotgun (WGS) entry which is preliminary data.</text>
</comment>
<protein>
    <submittedName>
        <fullName evidence="1">Uncharacterized protein</fullName>
    </submittedName>
</protein>
<evidence type="ECO:0000313" key="1">
    <source>
        <dbReference type="EMBL" id="MPM95304.1"/>
    </source>
</evidence>
<name>A0A645E0J2_9ZZZZ</name>
<organism evidence="1">
    <name type="scientific">bioreactor metagenome</name>
    <dbReference type="NCBI Taxonomy" id="1076179"/>
    <lineage>
        <taxon>unclassified sequences</taxon>
        <taxon>metagenomes</taxon>
        <taxon>ecological metagenomes</taxon>
    </lineage>
</organism>
<sequence>MVKSRAAQSKRAASRFMFTPSKKQYRCAGVAQIKPFSNYYTICPYREEPFFAQIVRFSRKSAGGSAAASKKPRGNARLCPPVNHNMVCFVPAAYFARFSARRYFTIRWISSIGSGLSSGNCTVPRESLYCVSSLWNTSMPEAPG</sequence>
<reference evidence="1" key="1">
    <citation type="submission" date="2019-08" db="EMBL/GenBank/DDBJ databases">
        <authorList>
            <person name="Kucharzyk K."/>
            <person name="Murdoch R.W."/>
            <person name="Higgins S."/>
            <person name="Loffler F."/>
        </authorList>
    </citation>
    <scope>NUCLEOTIDE SEQUENCE</scope>
</reference>
<dbReference type="AlphaFoldDB" id="A0A645E0J2"/>
<gene>
    <name evidence="1" type="ORF">SDC9_142458</name>
</gene>
<proteinExistence type="predicted"/>